<proteinExistence type="predicted"/>
<feature type="coiled-coil region" evidence="1">
    <location>
        <begin position="125"/>
        <end position="194"/>
    </location>
</feature>
<reference evidence="2" key="1">
    <citation type="submission" date="2016-04" db="EMBL/GenBank/DDBJ databases">
        <authorList>
            <person name="Evans L.H."/>
            <person name="Alamgir A."/>
            <person name="Owens N."/>
            <person name="Weber N.D."/>
            <person name="Virtaneva K."/>
            <person name="Barbian K."/>
            <person name="Babar A."/>
            <person name="Rosenke K."/>
        </authorList>
    </citation>
    <scope>NUCLEOTIDE SEQUENCE</scope>
    <source>
        <strain evidence="2">86</strain>
    </source>
</reference>
<organism evidence="2">
    <name type="scientific">uncultured Eubacteriales bacterium</name>
    <dbReference type="NCBI Taxonomy" id="172733"/>
    <lineage>
        <taxon>Bacteria</taxon>
        <taxon>Bacillati</taxon>
        <taxon>Bacillota</taxon>
        <taxon>Clostridia</taxon>
        <taxon>Eubacteriales</taxon>
        <taxon>environmental samples</taxon>
    </lineage>
</organism>
<keyword evidence="1" id="KW-0175">Coiled coil</keyword>
<gene>
    <name evidence="2" type="ORF">KL86CLO1_11202</name>
</gene>
<evidence type="ECO:0000313" key="2">
    <source>
        <dbReference type="EMBL" id="SBV99461.1"/>
    </source>
</evidence>
<dbReference type="AlphaFoldDB" id="A0A212JJ71"/>
<sequence>MTVEERVAALKGQSVLKTLSQPTSVAGRVAALKQQEQSAPVTPVTVTPTAAPVAAKAETPKFTLPEPTYKAARSSMGDSAAAGGVTTPTTAFSALTSTSPSLLPSVKMDQAVEQKQLRDSAKEIARLLSYDVDAAEKEIEALRMNMTSAKMQNRGTAGSGTHGTFQAGTQRIDTTDTQNRIDELQRDVAKAKTAQAQARYSALPNASDFSSYAGKGAAIKNPSVQEAERAGEFRACLPQPCL</sequence>
<evidence type="ECO:0000256" key="1">
    <source>
        <dbReference type="SAM" id="Coils"/>
    </source>
</evidence>
<dbReference type="EMBL" id="FLUN01000001">
    <property type="protein sequence ID" value="SBV99461.1"/>
    <property type="molecule type" value="Genomic_DNA"/>
</dbReference>
<accession>A0A212JJ71</accession>
<protein>
    <submittedName>
        <fullName evidence="2">Uncharacterized protein</fullName>
    </submittedName>
</protein>
<name>A0A212JJ71_9FIRM</name>